<comment type="caution">
    <text evidence="1">The sequence shown here is derived from an EMBL/GenBank/DDBJ whole genome shotgun (WGS) entry which is preliminary data.</text>
</comment>
<proteinExistence type="predicted"/>
<dbReference type="RefSeq" id="WP_182514826.1">
    <property type="nucleotide sequence ID" value="NZ_JACGXP010000001.1"/>
</dbReference>
<evidence type="ECO:0000313" key="1">
    <source>
        <dbReference type="EMBL" id="MBA8988860.1"/>
    </source>
</evidence>
<reference evidence="1 2" key="1">
    <citation type="submission" date="2020-07" db="EMBL/GenBank/DDBJ databases">
        <title>Above-ground endophytic microbial communities from plants in different locations in the United States.</title>
        <authorList>
            <person name="Frank C."/>
        </authorList>
    </citation>
    <scope>NUCLEOTIDE SEQUENCE [LARGE SCALE GENOMIC DNA]</scope>
    <source>
        <strain evidence="1 2">WPL5_2</strain>
    </source>
</reference>
<dbReference type="Proteomes" id="UP000590225">
    <property type="component" value="Unassembled WGS sequence"/>
</dbReference>
<evidence type="ECO:0000313" key="2">
    <source>
        <dbReference type="Proteomes" id="UP000590225"/>
    </source>
</evidence>
<name>A0AAW3T2K8_9MICO</name>
<sequence>MCSTLGYRADYDTGKYVRDEDHDVAAAVTPSNAGLTEAAENGKAL</sequence>
<dbReference type="AlphaFoldDB" id="A0AAW3T2K8"/>
<gene>
    <name evidence="1" type="ORF">FHW23_000092</name>
</gene>
<protein>
    <submittedName>
        <fullName evidence="1">Uncharacterized protein</fullName>
    </submittedName>
</protein>
<dbReference type="EMBL" id="JACGXP010000001">
    <property type="protein sequence ID" value="MBA8988860.1"/>
    <property type="molecule type" value="Genomic_DNA"/>
</dbReference>
<organism evidence="1 2">
    <name type="scientific">Curtobacterium pusillum</name>
    <dbReference type="NCBI Taxonomy" id="69373"/>
    <lineage>
        <taxon>Bacteria</taxon>
        <taxon>Bacillati</taxon>
        <taxon>Actinomycetota</taxon>
        <taxon>Actinomycetes</taxon>
        <taxon>Micrococcales</taxon>
        <taxon>Microbacteriaceae</taxon>
        <taxon>Curtobacterium</taxon>
    </lineage>
</organism>
<accession>A0AAW3T2K8</accession>